<reference evidence="2" key="1">
    <citation type="submission" date="2019-10" db="EMBL/GenBank/DDBJ databases">
        <title>Draft genome sequece of Microseira wollei NIES-4236.</title>
        <authorList>
            <person name="Yamaguchi H."/>
            <person name="Suzuki S."/>
            <person name="Kawachi M."/>
        </authorList>
    </citation>
    <scope>NUCLEOTIDE SEQUENCE</scope>
    <source>
        <strain evidence="2">NIES-4236</strain>
    </source>
</reference>
<dbReference type="PROSITE" id="PS51820">
    <property type="entry name" value="PA14"/>
    <property type="match status" value="1"/>
</dbReference>
<name>A0AAV3WGA6_9CYAN</name>
<keyword evidence="3" id="KW-1185">Reference proteome</keyword>
<dbReference type="Proteomes" id="UP001050975">
    <property type="component" value="Unassembled WGS sequence"/>
</dbReference>
<evidence type="ECO:0000313" key="3">
    <source>
        <dbReference type="Proteomes" id="UP001050975"/>
    </source>
</evidence>
<dbReference type="AlphaFoldDB" id="A0AAV3WGA6"/>
<feature type="domain" description="PA14" evidence="1">
    <location>
        <begin position="382"/>
        <end position="522"/>
    </location>
</feature>
<dbReference type="EMBL" id="BLAY01000026">
    <property type="protein sequence ID" value="GET37329.1"/>
    <property type="molecule type" value="Genomic_DNA"/>
</dbReference>
<protein>
    <recommendedName>
        <fullName evidence="1">PA14 domain-containing protein</fullName>
    </recommendedName>
</protein>
<dbReference type="SUPFAM" id="SSF55486">
    <property type="entry name" value="Metalloproteases ('zincins'), catalytic domain"/>
    <property type="match status" value="1"/>
</dbReference>
<evidence type="ECO:0000313" key="2">
    <source>
        <dbReference type="EMBL" id="GET37329.1"/>
    </source>
</evidence>
<dbReference type="InterPro" id="IPR011658">
    <property type="entry name" value="PA14_dom"/>
</dbReference>
<evidence type="ECO:0000259" key="1">
    <source>
        <dbReference type="PROSITE" id="PS51820"/>
    </source>
</evidence>
<sequence length="848" mass="93706">MLESFGSESNYPLNPLANPYQIGLLGNVEPTGGIISQSAVKNLLTGGTSHELINTALIVPGIEDRLIMSDDSFGSQIEDTSNSVDNSVDSLTGIVLSQGTDSDRQLPPILQQALRSAHDSLTGLATDPDYNAKMNLAFGDNFDTKVANDIVQKFAKANFTELPSIEIVPSAAINGANGAFDKATNRIYLSSEFVAENAGNPGAITSVLLEETGHYIDSKINISDATGDEGDIFARLLQGQTISTGELLGLKAEDDTATVAFNGQNYFLEMSRSPIQGSIGSFYYSNPNIARDLGESTGNEVQFAPGKWRQDFQRGAIFHSSNGTFSVRGSLGKYYLNIGGQNSQLGLPTGEEVHIGNGNWQQNFEKGFIDWRNNGTGQVILIPANNWRGEYFSNINLTDKPVFFENLGDGSRGFSRNWGNNSPSLNIPTDNFSARMTTQRYLAPGLYKITTQADDGIRVRIGNQTVVDKWVDQPFVTNSGYFYSNGSNFPIAIEYYERGVGAAINFNITPATKFQDSVNESQQWKATVFNWNGSQGNQPPINFWNGEMNNQNAIGVINLGSNTRSDGKKGINFDWGDGAPNRDGNRLPHNNFAIGAYTWADFDGSPYKFRVRGDDGFQIRAKNHSTGEWFDITVPNQWTQAYGFTEITKALPAGRYDLAFNYYEHGGLANFDLSWEKPGNPDIDIQLVRLNGFTDQEWQTILKAEQNWERIITNDMFSSDHPRGGVLKVAVVKEQLNGGEAGWFAGTYDVGKTNPVIRDVENSDVDRNGVDYDNIIQFNTRRFQEVLKNNWLVRVAMHEIGNTLGLTDDNSKPNLMRHGSFDPIMDGNFDRLTNLGYKVDRNVPIYWS</sequence>
<accession>A0AAV3WGA6</accession>
<dbReference type="Pfam" id="PF07691">
    <property type="entry name" value="PA14"/>
    <property type="match status" value="1"/>
</dbReference>
<dbReference type="InterPro" id="IPR037524">
    <property type="entry name" value="PA14/GLEYA"/>
</dbReference>
<gene>
    <name evidence="2" type="ORF">MiSe_20820</name>
</gene>
<comment type="caution">
    <text evidence="2">The sequence shown here is derived from an EMBL/GenBank/DDBJ whole genome shotgun (WGS) entry which is preliminary data.</text>
</comment>
<dbReference type="Gene3D" id="3.90.182.10">
    <property type="entry name" value="Toxin - Anthrax Protective Antigen,domain 1"/>
    <property type="match status" value="1"/>
</dbReference>
<proteinExistence type="predicted"/>
<organism evidence="2 3">
    <name type="scientific">Microseira wollei NIES-4236</name>
    <dbReference type="NCBI Taxonomy" id="2530354"/>
    <lineage>
        <taxon>Bacteria</taxon>
        <taxon>Bacillati</taxon>
        <taxon>Cyanobacteriota</taxon>
        <taxon>Cyanophyceae</taxon>
        <taxon>Oscillatoriophycideae</taxon>
        <taxon>Aerosakkonematales</taxon>
        <taxon>Aerosakkonemataceae</taxon>
        <taxon>Microseira</taxon>
    </lineage>
</organism>
<dbReference type="SUPFAM" id="SSF56988">
    <property type="entry name" value="Anthrax protective antigen"/>
    <property type="match status" value="1"/>
</dbReference>